<name>K9UHE2_CHAP6</name>
<organism evidence="2 3">
    <name type="scientific">Chamaesiphon minutus (strain ATCC 27169 / PCC 6605)</name>
    <dbReference type="NCBI Taxonomy" id="1173020"/>
    <lineage>
        <taxon>Bacteria</taxon>
        <taxon>Bacillati</taxon>
        <taxon>Cyanobacteriota</taxon>
        <taxon>Cyanophyceae</taxon>
        <taxon>Gomontiellales</taxon>
        <taxon>Chamaesiphonaceae</taxon>
        <taxon>Chamaesiphon</taxon>
    </lineage>
</organism>
<sequence>MTRFPHDEFAKGFLESLLSPFGQVQTSFKISSEVREVDIYFQSNDSTRSIPELGLLGQIAQTDFVLEPFRNPPTIFQIRACMGKLFDLHADLIREAKTLSWLGNLRVILEARETQEPEEEELMMQLSPLFLEKLQAAEERGEVKGRQDEGQSLILRLLNRRVGNVPAEVELKVKALSLAQLEELGDALLDFAQFGDLVDWLDTH</sequence>
<dbReference type="PATRIC" id="fig|1173020.3.peg.3213"/>
<dbReference type="STRING" id="1173020.Cha6605_2815"/>
<dbReference type="AlphaFoldDB" id="K9UHE2"/>
<evidence type="ECO:0000259" key="1">
    <source>
        <dbReference type="Pfam" id="PF14261"/>
    </source>
</evidence>
<keyword evidence="3" id="KW-1185">Reference proteome</keyword>
<protein>
    <recommendedName>
        <fullName evidence="1">DUF4351 domain-containing protein</fullName>
    </recommendedName>
</protein>
<dbReference type="HOGENOM" id="CLU_059541_0_0_3"/>
<dbReference type="Proteomes" id="UP000010366">
    <property type="component" value="Chromosome"/>
</dbReference>
<dbReference type="Pfam" id="PF14261">
    <property type="entry name" value="DUF4351"/>
    <property type="match status" value="1"/>
</dbReference>
<proteinExistence type="predicted"/>
<evidence type="ECO:0000313" key="3">
    <source>
        <dbReference type="Proteomes" id="UP000010366"/>
    </source>
</evidence>
<dbReference type="RefSeq" id="WP_015159996.1">
    <property type="nucleotide sequence ID" value="NC_019697.1"/>
</dbReference>
<dbReference type="eggNOG" id="COG5464">
    <property type="taxonomic scope" value="Bacteria"/>
</dbReference>
<reference evidence="2 3" key="1">
    <citation type="submission" date="2012-05" db="EMBL/GenBank/DDBJ databases">
        <title>Finished chromosome of genome of Chamaesiphon sp. PCC 6605.</title>
        <authorList>
            <consortium name="US DOE Joint Genome Institute"/>
            <person name="Gugger M."/>
            <person name="Coursin T."/>
            <person name="Rippka R."/>
            <person name="Tandeau De Marsac N."/>
            <person name="Huntemann M."/>
            <person name="Wei C.-L."/>
            <person name="Han J."/>
            <person name="Detter J.C."/>
            <person name="Han C."/>
            <person name="Tapia R."/>
            <person name="Chen A."/>
            <person name="Kyrpides N."/>
            <person name="Mavromatis K."/>
            <person name="Markowitz V."/>
            <person name="Szeto E."/>
            <person name="Ivanova N."/>
            <person name="Pagani I."/>
            <person name="Pati A."/>
            <person name="Goodwin L."/>
            <person name="Nordberg H.P."/>
            <person name="Cantor M.N."/>
            <person name="Hua S.X."/>
            <person name="Woyke T."/>
            <person name="Kerfeld C.A."/>
        </authorList>
    </citation>
    <scope>NUCLEOTIDE SEQUENCE [LARGE SCALE GENOMIC DNA]</scope>
    <source>
        <strain evidence="3">ATCC 27169 / PCC 6605</strain>
    </source>
</reference>
<dbReference type="PANTHER" id="PTHR35586:SF1">
    <property type="entry name" value="SLL1691 PROTEIN"/>
    <property type="match status" value="1"/>
</dbReference>
<evidence type="ECO:0000313" key="2">
    <source>
        <dbReference type="EMBL" id="AFY93851.1"/>
    </source>
</evidence>
<dbReference type="PANTHER" id="PTHR35586">
    <property type="entry name" value="SLL1691 PROTEIN"/>
    <property type="match status" value="1"/>
</dbReference>
<dbReference type="KEGG" id="cmp:Cha6605_2815"/>
<dbReference type="OrthoDB" id="528329at2"/>
<feature type="domain" description="DUF4351" evidence="1">
    <location>
        <begin position="144"/>
        <end position="201"/>
    </location>
</feature>
<gene>
    <name evidence="2" type="ORF">Cha6605_2815</name>
</gene>
<accession>K9UHE2</accession>
<dbReference type="InterPro" id="IPR025587">
    <property type="entry name" value="DUF4351"/>
</dbReference>
<dbReference type="EMBL" id="CP003600">
    <property type="protein sequence ID" value="AFY93851.1"/>
    <property type="molecule type" value="Genomic_DNA"/>
</dbReference>